<sequence>MALQAGLILLIVFALLLILSVPISISIVISSLVTILIYLPYDISIFTAAQKLVTGLDSFSLLAVPFFILSGMLMNNGGIAERLINFAKVLVGRVPGSLAHTNILASTMFGSLSGSSVASAAAMGQVMLPVMEKEGYDPKFSAAVNIASSPTGLIIPPTGALILYSLVSGGTSIAALFIAGYIPGILWALACSLVAYIVAKRRSYPVSERLTFKMAMKTIVEAIPSLLMIVIVIGGIIVGVFTATEASAIAVVYSLVLSLIYKTVKLRDLPKILMESVELTTVIMLLVAGSAVMSWIMSFTGIPQAISNLIVGITDSPILILLIINVILLIIGCFMDITPAILIFTPIFLPIVTSFGMDPIHFGIMLVMNLSVGNITPPVGSSLFAGVSVAKLDLEDVIKPMIPFYVAIIVTLLLVTYVPELSLFLPRLLGY</sequence>
<keyword evidence="6 7" id="KW-0472">Membrane</keyword>
<evidence type="ECO:0000313" key="10">
    <source>
        <dbReference type="Proteomes" id="UP000602050"/>
    </source>
</evidence>
<accession>A0A8J3EJY3</accession>
<feature type="transmembrane region" description="Helical" evidence="7">
    <location>
        <begin position="6"/>
        <end position="39"/>
    </location>
</feature>
<evidence type="ECO:0000256" key="6">
    <source>
        <dbReference type="ARBA" id="ARBA00023136"/>
    </source>
</evidence>
<feature type="transmembrane region" description="Helical" evidence="7">
    <location>
        <begin position="51"/>
        <end position="73"/>
    </location>
</feature>
<feature type="transmembrane region" description="Helical" evidence="7">
    <location>
        <begin position="402"/>
        <end position="425"/>
    </location>
</feature>
<dbReference type="PIRSF" id="PIRSF006066">
    <property type="entry name" value="HI0050"/>
    <property type="match status" value="1"/>
</dbReference>
<feature type="transmembrane region" description="Helical" evidence="7">
    <location>
        <begin position="173"/>
        <end position="198"/>
    </location>
</feature>
<evidence type="ECO:0000256" key="2">
    <source>
        <dbReference type="ARBA" id="ARBA00022475"/>
    </source>
</evidence>
<feature type="domain" description="TRAP C4-dicarboxylate transport system permease DctM subunit" evidence="8">
    <location>
        <begin position="10"/>
        <end position="421"/>
    </location>
</feature>
<evidence type="ECO:0000256" key="3">
    <source>
        <dbReference type="ARBA" id="ARBA00022519"/>
    </source>
</evidence>
<feature type="transmembrane region" description="Helical" evidence="7">
    <location>
        <begin position="276"/>
        <end position="297"/>
    </location>
</feature>
<protein>
    <submittedName>
        <fullName evidence="9">Membrane protein</fullName>
    </submittedName>
</protein>
<dbReference type="Pfam" id="PF06808">
    <property type="entry name" value="DctM"/>
    <property type="match status" value="1"/>
</dbReference>
<keyword evidence="4 7" id="KW-0812">Transmembrane</keyword>
<comment type="caution">
    <text evidence="9">The sequence shown here is derived from an EMBL/GenBank/DDBJ whole genome shotgun (WGS) entry which is preliminary data.</text>
</comment>
<dbReference type="PANTHER" id="PTHR33362">
    <property type="entry name" value="SIALIC ACID TRAP TRANSPORTER PERMEASE PROTEIN SIAT-RELATED"/>
    <property type="match status" value="1"/>
</dbReference>
<dbReference type="InterPro" id="IPR004681">
    <property type="entry name" value="TRAP_DctM"/>
</dbReference>
<gene>
    <name evidence="9" type="primary">dctM</name>
    <name evidence="9" type="ORF">GCM10010978_13700</name>
</gene>
<dbReference type="PANTHER" id="PTHR33362:SF2">
    <property type="entry name" value="TRAP TRANSPORTER LARGE PERMEASE PROTEIN"/>
    <property type="match status" value="1"/>
</dbReference>
<dbReference type="AlphaFoldDB" id="A0A8J3EJY3"/>
<evidence type="ECO:0000256" key="4">
    <source>
        <dbReference type="ARBA" id="ARBA00022692"/>
    </source>
</evidence>
<feature type="transmembrane region" description="Helical" evidence="7">
    <location>
        <begin position="317"/>
        <end position="335"/>
    </location>
</feature>
<reference evidence="9" key="2">
    <citation type="submission" date="2020-09" db="EMBL/GenBank/DDBJ databases">
        <authorList>
            <person name="Sun Q."/>
            <person name="Zhou Y."/>
        </authorList>
    </citation>
    <scope>NUCLEOTIDE SEQUENCE</scope>
    <source>
        <strain evidence="9">CGMCC 1.12360</strain>
    </source>
</reference>
<keyword evidence="3" id="KW-0997">Cell inner membrane</keyword>
<keyword evidence="10" id="KW-1185">Reference proteome</keyword>
<comment type="subcellular location">
    <subcellularLocation>
        <location evidence="1">Cell inner membrane</location>
        <topology evidence="1">Multi-pass membrane protein</topology>
    </subcellularLocation>
</comment>
<feature type="transmembrane region" description="Helical" evidence="7">
    <location>
        <begin position="247"/>
        <end position="264"/>
    </location>
</feature>
<dbReference type="InterPro" id="IPR010656">
    <property type="entry name" value="DctM"/>
</dbReference>
<reference evidence="9" key="1">
    <citation type="journal article" date="2014" name="Int. J. Syst. Evol. Microbiol.">
        <title>Complete genome sequence of Corynebacterium casei LMG S-19264T (=DSM 44701T), isolated from a smear-ripened cheese.</title>
        <authorList>
            <consortium name="US DOE Joint Genome Institute (JGI-PGF)"/>
            <person name="Walter F."/>
            <person name="Albersmeier A."/>
            <person name="Kalinowski J."/>
            <person name="Ruckert C."/>
        </authorList>
    </citation>
    <scope>NUCLEOTIDE SEQUENCE</scope>
    <source>
        <strain evidence="9">CGMCC 1.12360</strain>
    </source>
</reference>
<dbReference type="GO" id="GO:0022857">
    <property type="term" value="F:transmembrane transporter activity"/>
    <property type="evidence" value="ECO:0007669"/>
    <property type="project" value="TreeGrafter"/>
</dbReference>
<evidence type="ECO:0000256" key="5">
    <source>
        <dbReference type="ARBA" id="ARBA00022989"/>
    </source>
</evidence>
<evidence type="ECO:0000259" key="8">
    <source>
        <dbReference type="Pfam" id="PF06808"/>
    </source>
</evidence>
<dbReference type="NCBIfam" id="TIGR00786">
    <property type="entry name" value="dctM"/>
    <property type="match status" value="1"/>
</dbReference>
<organism evidence="9 10">
    <name type="scientific">Compostibacillus humi</name>
    <dbReference type="NCBI Taxonomy" id="1245525"/>
    <lineage>
        <taxon>Bacteria</taxon>
        <taxon>Bacillati</taxon>
        <taxon>Bacillota</taxon>
        <taxon>Bacilli</taxon>
        <taxon>Bacillales</taxon>
        <taxon>Bacillaceae</taxon>
        <taxon>Compostibacillus</taxon>
    </lineage>
</organism>
<dbReference type="EMBL" id="BMEV01000020">
    <property type="protein sequence ID" value="GGH74634.1"/>
    <property type="molecule type" value="Genomic_DNA"/>
</dbReference>
<keyword evidence="2" id="KW-1003">Cell membrane</keyword>
<dbReference type="RefSeq" id="WP_188391648.1">
    <property type="nucleotide sequence ID" value="NZ_BMEV01000020.1"/>
</dbReference>
<evidence type="ECO:0000256" key="1">
    <source>
        <dbReference type="ARBA" id="ARBA00004429"/>
    </source>
</evidence>
<dbReference type="GO" id="GO:0005886">
    <property type="term" value="C:plasma membrane"/>
    <property type="evidence" value="ECO:0007669"/>
    <property type="project" value="UniProtKB-SubCell"/>
</dbReference>
<evidence type="ECO:0000313" key="9">
    <source>
        <dbReference type="EMBL" id="GGH74634.1"/>
    </source>
</evidence>
<name>A0A8J3EJY3_9BACI</name>
<keyword evidence="5 7" id="KW-1133">Transmembrane helix</keyword>
<feature type="transmembrane region" description="Helical" evidence="7">
    <location>
        <begin position="140"/>
        <end position="167"/>
    </location>
</feature>
<evidence type="ECO:0000256" key="7">
    <source>
        <dbReference type="SAM" id="Phobius"/>
    </source>
</evidence>
<proteinExistence type="predicted"/>
<feature type="transmembrane region" description="Helical" evidence="7">
    <location>
        <begin position="219"/>
        <end position="241"/>
    </location>
</feature>
<dbReference type="Proteomes" id="UP000602050">
    <property type="component" value="Unassembled WGS sequence"/>
</dbReference>